<accession>A0A4Q9LT67</accession>
<dbReference type="EMBL" id="PITK01001088">
    <property type="protein sequence ID" value="TBU11674.1"/>
    <property type="molecule type" value="Genomic_DNA"/>
</dbReference>
<organism evidence="1 2">
    <name type="scientific">Hamiltosporidium tvaerminnensis</name>
    <dbReference type="NCBI Taxonomy" id="1176355"/>
    <lineage>
        <taxon>Eukaryota</taxon>
        <taxon>Fungi</taxon>
        <taxon>Fungi incertae sedis</taxon>
        <taxon>Microsporidia</taxon>
        <taxon>Dubosqiidae</taxon>
        <taxon>Hamiltosporidium</taxon>
    </lineage>
</organism>
<dbReference type="Proteomes" id="UP000292282">
    <property type="component" value="Unassembled WGS sequence"/>
</dbReference>
<evidence type="ECO:0000313" key="1">
    <source>
        <dbReference type="EMBL" id="TBU11674.1"/>
    </source>
</evidence>
<gene>
    <name evidence="1" type="ORF">CWI38_1088p0010</name>
</gene>
<comment type="caution">
    <text evidence="1">The sequence shown here is derived from an EMBL/GenBank/DDBJ whole genome shotgun (WGS) entry which is preliminary data.</text>
</comment>
<reference evidence="1 2" key="1">
    <citation type="submission" date="2017-12" db="EMBL/GenBank/DDBJ databases">
        <authorList>
            <person name="Pombert J.-F."/>
            <person name="Haag K.L."/>
            <person name="Ebert D."/>
        </authorList>
    </citation>
    <scope>NUCLEOTIDE SEQUENCE [LARGE SCALE GENOMIC DNA]</scope>
    <source>
        <strain evidence="1">IL-G-3</strain>
    </source>
</reference>
<protein>
    <submittedName>
        <fullName evidence="1">Uncharacterized protein</fullName>
    </submittedName>
</protein>
<evidence type="ECO:0000313" key="2">
    <source>
        <dbReference type="Proteomes" id="UP000292282"/>
    </source>
</evidence>
<dbReference type="VEuPathDB" id="MicrosporidiaDB:CWI38_1088p0010"/>
<proteinExistence type="predicted"/>
<dbReference type="AlphaFoldDB" id="A0A4Q9LT67"/>
<keyword evidence="2" id="KW-1185">Reference proteome</keyword>
<name>A0A4Q9LT67_9MICR</name>
<sequence length="77" mass="9093">METFRGLIAKNAVKYEELAYNEEYSSNKVSNKIDILTTISLKYEDKYVPRMENDANVPLFHLNFIPGYVKRLKRYAK</sequence>